<dbReference type="HAMAP" id="MF_00082">
    <property type="entry name" value="ArgB"/>
    <property type="match status" value="1"/>
</dbReference>
<reference evidence="11 12" key="1">
    <citation type="submission" date="2019-03" db="EMBL/GenBank/DDBJ databases">
        <title>Genomic Encyclopedia of Type Strains, Phase IV (KMG-IV): sequencing the most valuable type-strain genomes for metagenomic binning, comparative biology and taxonomic classification.</title>
        <authorList>
            <person name="Goeker M."/>
        </authorList>
    </citation>
    <scope>NUCLEOTIDE SEQUENCE [LARGE SCALE GENOMIC DNA]</scope>
    <source>
        <strain evidence="11 12">LX-B</strain>
    </source>
</reference>
<dbReference type="OrthoDB" id="9803155at2"/>
<proteinExistence type="inferred from homology"/>
<evidence type="ECO:0000256" key="1">
    <source>
        <dbReference type="ARBA" id="ARBA00004828"/>
    </source>
</evidence>
<dbReference type="AlphaFoldDB" id="A0A4R1RGP2"/>
<dbReference type="Proteomes" id="UP000295008">
    <property type="component" value="Unassembled WGS sequence"/>
</dbReference>
<dbReference type="InterPro" id="IPR036393">
    <property type="entry name" value="AceGlu_kinase-like_sf"/>
</dbReference>
<evidence type="ECO:0000313" key="11">
    <source>
        <dbReference type="EMBL" id="TCL64782.1"/>
    </source>
</evidence>
<dbReference type="InterPro" id="IPR037528">
    <property type="entry name" value="ArgB"/>
</dbReference>
<dbReference type="UniPathway" id="UPA00068">
    <property type="reaction ID" value="UER00107"/>
</dbReference>
<keyword evidence="3 9" id="KW-0028">Amino-acid biosynthesis</keyword>
<keyword evidence="4 9" id="KW-0808">Transferase</keyword>
<dbReference type="InterPro" id="IPR001057">
    <property type="entry name" value="Glu/AcGlu_kinase"/>
</dbReference>
<dbReference type="InterPro" id="IPR041727">
    <property type="entry name" value="NAGK-C"/>
</dbReference>
<feature type="binding site" evidence="9">
    <location>
        <begin position="64"/>
        <end position="65"/>
    </location>
    <ligand>
        <name>substrate</name>
    </ligand>
</feature>
<comment type="caution">
    <text evidence="11">The sequence shown here is derived from an EMBL/GenBank/DDBJ whole genome shotgun (WGS) entry which is preliminary data.</text>
</comment>
<dbReference type="SUPFAM" id="SSF53633">
    <property type="entry name" value="Carbamate kinase-like"/>
    <property type="match status" value="1"/>
</dbReference>
<dbReference type="GO" id="GO:0005524">
    <property type="term" value="F:ATP binding"/>
    <property type="evidence" value="ECO:0007669"/>
    <property type="project" value="UniProtKB-UniRule"/>
</dbReference>
<evidence type="ECO:0000256" key="7">
    <source>
        <dbReference type="ARBA" id="ARBA00022840"/>
    </source>
</evidence>
<dbReference type="PIRSF" id="PIRSF000728">
    <property type="entry name" value="NAGK"/>
    <property type="match status" value="1"/>
</dbReference>
<feature type="site" description="Transition state stabilizer" evidence="9">
    <location>
        <position position="29"/>
    </location>
</feature>
<feature type="binding site" evidence="9">
    <location>
        <position position="86"/>
    </location>
    <ligand>
        <name>substrate</name>
    </ligand>
</feature>
<sequence length="294" mass="31678">MDQIIAKAGVLVEAIPYIRTFYGKTFVIKYGGNAMINESLKQGVMQDIVLMKFLGVNPVVIHGGGPEITQMLNRVGKKAQFVQGLRVTDAETMEIVQMVLVGKLNKEIVAKLNLIGGKAVGLSGQDANLIRAKKTQPTMPADFQGEIPDVGFVGEVTGIDTTIIDQLIANNYIPVISSIGVGEDGVSYNINADTAAGELAAALRAEKLIMLTDVEGIFENYEDKSSLISALQVEHAYEMINRGQIEGGMIPKVQACITALNHGVNRTHIIDGRLMHSMLLEILTDQGIGTMVVQ</sequence>
<evidence type="ECO:0000256" key="4">
    <source>
        <dbReference type="ARBA" id="ARBA00022679"/>
    </source>
</evidence>
<dbReference type="Gene3D" id="3.40.1160.10">
    <property type="entry name" value="Acetylglutamate kinase-like"/>
    <property type="match status" value="1"/>
</dbReference>
<keyword evidence="6 9" id="KW-0418">Kinase</keyword>
<feature type="binding site" evidence="9">
    <location>
        <position position="189"/>
    </location>
    <ligand>
        <name>substrate</name>
    </ligand>
</feature>
<dbReference type="PANTHER" id="PTHR23342">
    <property type="entry name" value="N-ACETYLGLUTAMATE SYNTHASE"/>
    <property type="match status" value="1"/>
</dbReference>
<dbReference type="PRINTS" id="PR00474">
    <property type="entry name" value="GLU5KINASE"/>
</dbReference>
<evidence type="ECO:0000259" key="10">
    <source>
        <dbReference type="Pfam" id="PF00696"/>
    </source>
</evidence>
<keyword evidence="2 9" id="KW-0055">Arginine biosynthesis</keyword>
<keyword evidence="5 9" id="KW-0547">Nucleotide-binding</keyword>
<dbReference type="CDD" id="cd04250">
    <property type="entry name" value="AAK_NAGK-C"/>
    <property type="match status" value="1"/>
</dbReference>
<organism evidence="11 12">
    <name type="scientific">Hydrogenispora ethanolica</name>
    <dbReference type="NCBI Taxonomy" id="1082276"/>
    <lineage>
        <taxon>Bacteria</taxon>
        <taxon>Bacillati</taxon>
        <taxon>Bacillota</taxon>
        <taxon>Hydrogenispora</taxon>
    </lineage>
</organism>
<comment type="subcellular location">
    <subcellularLocation>
        <location evidence="9">Cytoplasm</location>
    </subcellularLocation>
</comment>
<evidence type="ECO:0000256" key="3">
    <source>
        <dbReference type="ARBA" id="ARBA00022605"/>
    </source>
</evidence>
<evidence type="ECO:0000256" key="5">
    <source>
        <dbReference type="ARBA" id="ARBA00022741"/>
    </source>
</evidence>
<evidence type="ECO:0000256" key="6">
    <source>
        <dbReference type="ARBA" id="ARBA00022777"/>
    </source>
</evidence>
<evidence type="ECO:0000313" key="12">
    <source>
        <dbReference type="Proteomes" id="UP000295008"/>
    </source>
</evidence>
<comment type="catalytic activity">
    <reaction evidence="8 9">
        <text>N-acetyl-L-glutamate + ATP = N-acetyl-L-glutamyl 5-phosphate + ADP</text>
        <dbReference type="Rhea" id="RHEA:14629"/>
        <dbReference type="ChEBI" id="CHEBI:30616"/>
        <dbReference type="ChEBI" id="CHEBI:44337"/>
        <dbReference type="ChEBI" id="CHEBI:57936"/>
        <dbReference type="ChEBI" id="CHEBI:456216"/>
        <dbReference type="EC" id="2.7.2.8"/>
    </reaction>
</comment>
<dbReference type="GO" id="GO:0005737">
    <property type="term" value="C:cytoplasm"/>
    <property type="evidence" value="ECO:0007669"/>
    <property type="project" value="UniProtKB-SubCell"/>
</dbReference>
<comment type="pathway">
    <text evidence="1 9">Amino-acid biosynthesis; L-arginine biosynthesis; N(2)-acetyl-L-ornithine from L-glutamate: step 2/4.</text>
</comment>
<dbReference type="Pfam" id="PF00696">
    <property type="entry name" value="AA_kinase"/>
    <property type="match status" value="1"/>
</dbReference>
<dbReference type="EC" id="2.7.2.8" evidence="9"/>
<comment type="similarity">
    <text evidence="9">Belongs to the acetylglutamate kinase family. ArgB subfamily.</text>
</comment>
<dbReference type="PANTHER" id="PTHR23342:SF0">
    <property type="entry name" value="N-ACETYLGLUTAMATE SYNTHASE, MITOCHONDRIAL"/>
    <property type="match status" value="1"/>
</dbReference>
<keyword evidence="7 9" id="KW-0067">ATP-binding</keyword>
<evidence type="ECO:0000256" key="8">
    <source>
        <dbReference type="ARBA" id="ARBA00048141"/>
    </source>
</evidence>
<dbReference type="InterPro" id="IPR001048">
    <property type="entry name" value="Asp/Glu/Uridylate_kinase"/>
</dbReference>
<dbReference type="GO" id="GO:0003991">
    <property type="term" value="F:acetylglutamate kinase activity"/>
    <property type="evidence" value="ECO:0007669"/>
    <property type="project" value="UniProtKB-UniRule"/>
</dbReference>
<name>A0A4R1RGP2_HYDET</name>
<feature type="domain" description="Aspartate/glutamate/uridylate kinase" evidence="10">
    <location>
        <begin position="24"/>
        <end position="271"/>
    </location>
</feature>
<dbReference type="RefSeq" id="WP_132015107.1">
    <property type="nucleotide sequence ID" value="NZ_SLUN01000018.1"/>
</dbReference>
<dbReference type="EMBL" id="SLUN01000018">
    <property type="protein sequence ID" value="TCL64782.1"/>
    <property type="molecule type" value="Genomic_DNA"/>
</dbReference>
<evidence type="ECO:0000256" key="2">
    <source>
        <dbReference type="ARBA" id="ARBA00022571"/>
    </source>
</evidence>
<keyword evidence="9" id="KW-0963">Cytoplasm</keyword>
<comment type="function">
    <text evidence="9">Catalyzes the ATP-dependent phosphorylation of N-acetyl-L-glutamate.</text>
</comment>
<feature type="site" description="Transition state stabilizer" evidence="9">
    <location>
        <position position="252"/>
    </location>
</feature>
<gene>
    <name evidence="9" type="primary">argB</name>
    <name evidence="11" type="ORF">EDC14_101881</name>
</gene>
<accession>A0A4R1RGP2</accession>
<dbReference type="GO" id="GO:0042450">
    <property type="term" value="P:L-arginine biosynthetic process via ornithine"/>
    <property type="evidence" value="ECO:0007669"/>
    <property type="project" value="UniProtKB-UniRule"/>
</dbReference>
<protein>
    <recommendedName>
        <fullName evidence="9">Acetylglutamate kinase</fullName>
        <ecNumber evidence="9">2.7.2.8</ecNumber>
    </recommendedName>
    <alternativeName>
        <fullName evidence="9">N-acetyl-L-glutamate 5-phosphotransferase</fullName>
    </alternativeName>
    <alternativeName>
        <fullName evidence="9">NAG kinase</fullName>
        <shortName evidence="9">NAGK</shortName>
    </alternativeName>
</protein>
<keyword evidence="12" id="KW-1185">Reference proteome</keyword>
<dbReference type="NCBIfam" id="TIGR00761">
    <property type="entry name" value="argB"/>
    <property type="match status" value="1"/>
</dbReference>
<dbReference type="InterPro" id="IPR004662">
    <property type="entry name" value="AcgluKinase_fam"/>
</dbReference>
<dbReference type="FunFam" id="3.40.1160.10:FF:000004">
    <property type="entry name" value="Acetylglutamate kinase"/>
    <property type="match status" value="1"/>
</dbReference>
<evidence type="ECO:0000256" key="9">
    <source>
        <dbReference type="HAMAP-Rule" id="MF_00082"/>
    </source>
</evidence>